<name>A0A0F8YKZ0_9ZZZZ</name>
<organism evidence="1">
    <name type="scientific">marine sediment metagenome</name>
    <dbReference type="NCBI Taxonomy" id="412755"/>
    <lineage>
        <taxon>unclassified sequences</taxon>
        <taxon>metagenomes</taxon>
        <taxon>ecological metagenomes</taxon>
    </lineage>
</organism>
<dbReference type="AlphaFoldDB" id="A0A0F8YKZ0"/>
<dbReference type="EMBL" id="LAZR01052834">
    <property type="protein sequence ID" value="KKK82078.1"/>
    <property type="molecule type" value="Genomic_DNA"/>
</dbReference>
<evidence type="ECO:0000313" key="1">
    <source>
        <dbReference type="EMBL" id="KKK82078.1"/>
    </source>
</evidence>
<comment type="caution">
    <text evidence="1">The sequence shown here is derived from an EMBL/GenBank/DDBJ whole genome shotgun (WGS) entry which is preliminary data.</text>
</comment>
<accession>A0A0F8YKZ0</accession>
<reference evidence="1" key="1">
    <citation type="journal article" date="2015" name="Nature">
        <title>Complex archaea that bridge the gap between prokaryotes and eukaryotes.</title>
        <authorList>
            <person name="Spang A."/>
            <person name="Saw J.H."/>
            <person name="Jorgensen S.L."/>
            <person name="Zaremba-Niedzwiedzka K."/>
            <person name="Martijn J."/>
            <person name="Lind A.E."/>
            <person name="van Eijk R."/>
            <person name="Schleper C."/>
            <person name="Guy L."/>
            <person name="Ettema T.J."/>
        </authorList>
    </citation>
    <scope>NUCLEOTIDE SEQUENCE</scope>
</reference>
<sequence length="232" mass="27193">MREFKVNDLITLRLIDGKTVLFVNNREFKQCKMLLLNVLIHEEPTEEIKSIDDAASYLDSSNIFGYIEKEEEFWAHCSNLQVWVENNYNTDILHRNLAFPLLEILSKEGDKIAKQRFREEIARRYKYGGQNVQVYLFREKYLDYLTNDDMLSGIFIPEEASFMAKIFESGSKYRLIPKFGLVDEQTGGNTKYISLKNGRINELEFEIKSNLLRVPSEIESLKTLELLHIYIG</sequence>
<protein>
    <submittedName>
        <fullName evidence="1">Uncharacterized protein</fullName>
    </submittedName>
</protein>
<feature type="non-terminal residue" evidence="1">
    <location>
        <position position="232"/>
    </location>
</feature>
<proteinExistence type="predicted"/>
<gene>
    <name evidence="1" type="ORF">LCGC14_2807010</name>
</gene>